<organism evidence="4 5">
    <name type="scientific">Tetrapyrgos nigripes</name>
    <dbReference type="NCBI Taxonomy" id="182062"/>
    <lineage>
        <taxon>Eukaryota</taxon>
        <taxon>Fungi</taxon>
        <taxon>Dikarya</taxon>
        <taxon>Basidiomycota</taxon>
        <taxon>Agaricomycotina</taxon>
        <taxon>Agaricomycetes</taxon>
        <taxon>Agaricomycetidae</taxon>
        <taxon>Agaricales</taxon>
        <taxon>Marasmiineae</taxon>
        <taxon>Marasmiaceae</taxon>
        <taxon>Tetrapyrgos</taxon>
    </lineage>
</organism>
<comment type="caution">
    <text evidence="4">The sequence shown here is derived from an EMBL/GenBank/DDBJ whole genome shotgun (WGS) entry which is preliminary data.</text>
</comment>
<dbReference type="PANTHER" id="PTHR10366">
    <property type="entry name" value="NAD DEPENDENT EPIMERASE/DEHYDRATASE"/>
    <property type="match status" value="1"/>
</dbReference>
<accession>A0A8H5GK00</accession>
<dbReference type="Gene3D" id="3.40.50.720">
    <property type="entry name" value="NAD(P)-binding Rossmann-like Domain"/>
    <property type="match status" value="1"/>
</dbReference>
<evidence type="ECO:0000313" key="4">
    <source>
        <dbReference type="EMBL" id="KAF5366164.1"/>
    </source>
</evidence>
<gene>
    <name evidence="4" type="ORF">D9758_005751</name>
</gene>
<evidence type="ECO:0000256" key="1">
    <source>
        <dbReference type="ARBA" id="ARBA00023002"/>
    </source>
</evidence>
<feature type="domain" description="3-beta hydroxysteroid dehydrogenase/isomerase" evidence="3">
    <location>
        <begin position="77"/>
        <end position="352"/>
    </location>
</feature>
<evidence type="ECO:0000259" key="3">
    <source>
        <dbReference type="Pfam" id="PF01073"/>
    </source>
</evidence>
<dbReference type="InterPro" id="IPR050425">
    <property type="entry name" value="NAD(P)_dehydrat-like"/>
</dbReference>
<proteinExistence type="inferred from homology"/>
<dbReference type="EMBL" id="JAACJM010000024">
    <property type="protein sequence ID" value="KAF5366164.1"/>
    <property type="molecule type" value="Genomic_DNA"/>
</dbReference>
<dbReference type="Pfam" id="PF01073">
    <property type="entry name" value="3Beta_HSD"/>
    <property type="match status" value="1"/>
</dbReference>
<sequence>MLHENLTPLLAVGVLVALWLIYLRTNDRALTQVTSRVQDISPKRWTTKDFEQVSQKLSSSPVSLQDHLPLKTGRRYIVTGGSGFLGGWIIRHLLERGESPKYIRNIDIRPSNRRDFTSGPASEVAFFPVDLTDAEQVKAAFSAPWPKVGHDQPASEITVFHTAAIIRFYERHPSLVPLSAKVNIDGTRNVIDAALAVGASVLISTSSTSVAQHASRLLLWPWEKEPARFVQVVSDDSVLPKRVEEFMTVYSYTKLEGEKLVKEADKRIGSTGKAMHTGTLRPGSAIYGPAADLFEYFIQEQGTPTFFGNMVQNMLYVENCSQAHLCYEQRLIEFIQDGKNPDIGGQAFTVTDPGQAPRWTDIYAALKHFNDGKFTYTSLSPTALLMVSHLVERYYLARHLLRSSKAPLLSFIGRMLPGLAGNLLNLQPSTFHLALLHALVDDSRARLSPEKGGLGYAGMYTSLEGVCRCCDEYKRNGSLRMSGSKLGFGHGK</sequence>
<keyword evidence="1" id="KW-0560">Oxidoreductase</keyword>
<reference evidence="4 5" key="1">
    <citation type="journal article" date="2020" name="ISME J.">
        <title>Uncovering the hidden diversity of litter-decomposition mechanisms in mushroom-forming fungi.</title>
        <authorList>
            <person name="Floudas D."/>
            <person name="Bentzer J."/>
            <person name="Ahren D."/>
            <person name="Johansson T."/>
            <person name="Persson P."/>
            <person name="Tunlid A."/>
        </authorList>
    </citation>
    <scope>NUCLEOTIDE SEQUENCE [LARGE SCALE GENOMIC DNA]</scope>
    <source>
        <strain evidence="4 5">CBS 291.85</strain>
    </source>
</reference>
<protein>
    <recommendedName>
        <fullName evidence="3">3-beta hydroxysteroid dehydrogenase/isomerase domain-containing protein</fullName>
    </recommendedName>
</protein>
<name>A0A8H5GK00_9AGAR</name>
<dbReference type="InterPro" id="IPR002225">
    <property type="entry name" value="3Beta_OHSteriod_DH/Estase"/>
</dbReference>
<dbReference type="GO" id="GO:0006696">
    <property type="term" value="P:ergosterol biosynthetic process"/>
    <property type="evidence" value="ECO:0007669"/>
    <property type="project" value="TreeGrafter"/>
</dbReference>
<dbReference type="Proteomes" id="UP000559256">
    <property type="component" value="Unassembled WGS sequence"/>
</dbReference>
<comment type="similarity">
    <text evidence="2">Belongs to the NAD(P)-dependent epimerase/dehydratase family. Dihydroflavonol-4-reductase subfamily.</text>
</comment>
<keyword evidence="5" id="KW-1185">Reference proteome</keyword>
<dbReference type="OrthoDB" id="10058185at2759"/>
<dbReference type="InterPro" id="IPR036291">
    <property type="entry name" value="NAD(P)-bd_dom_sf"/>
</dbReference>
<dbReference type="GO" id="GO:0005783">
    <property type="term" value="C:endoplasmic reticulum"/>
    <property type="evidence" value="ECO:0007669"/>
    <property type="project" value="TreeGrafter"/>
</dbReference>
<dbReference type="GO" id="GO:0000252">
    <property type="term" value="F:3-beta-hydroxysteroid dehydrogenase [NAD(P)+]/C4-decarboxylase activity"/>
    <property type="evidence" value="ECO:0007669"/>
    <property type="project" value="TreeGrafter"/>
</dbReference>
<dbReference type="SUPFAM" id="SSF51735">
    <property type="entry name" value="NAD(P)-binding Rossmann-fold domains"/>
    <property type="match status" value="1"/>
</dbReference>
<dbReference type="PANTHER" id="PTHR10366:SF447">
    <property type="entry name" value="HYDROXYSTEROID DEHYDROGENASE_ISOMERASE FAMILY PROTEIN, PUTATIVE (AFU_ORTHOLOGUE AFUA_1G06450)-RELATED"/>
    <property type="match status" value="1"/>
</dbReference>
<evidence type="ECO:0000313" key="5">
    <source>
        <dbReference type="Proteomes" id="UP000559256"/>
    </source>
</evidence>
<dbReference type="AlphaFoldDB" id="A0A8H5GK00"/>
<evidence type="ECO:0000256" key="2">
    <source>
        <dbReference type="ARBA" id="ARBA00023445"/>
    </source>
</evidence>